<organism evidence="4">
    <name type="scientific">Volvox carteri f. nagariensis</name>
    <dbReference type="NCBI Taxonomy" id="3068"/>
    <lineage>
        <taxon>Eukaryota</taxon>
        <taxon>Viridiplantae</taxon>
        <taxon>Chlorophyta</taxon>
        <taxon>core chlorophytes</taxon>
        <taxon>Chlorophyceae</taxon>
        <taxon>CS clade</taxon>
        <taxon>Chlamydomonadales</taxon>
        <taxon>Volvocaceae</taxon>
        <taxon>Volvox</taxon>
    </lineage>
</organism>
<name>D8TWU7_VOLCA</name>
<feature type="repeat" description="WD" evidence="1">
    <location>
        <begin position="1"/>
        <end position="36"/>
    </location>
</feature>
<protein>
    <submittedName>
        <fullName evidence="3">Uncharacterized protein</fullName>
    </submittedName>
</protein>
<dbReference type="STRING" id="3068.D8TWU7"/>
<dbReference type="PROSITE" id="PS50082">
    <property type="entry name" value="WD_REPEATS_2"/>
    <property type="match status" value="1"/>
</dbReference>
<dbReference type="EMBL" id="GL378341">
    <property type="protein sequence ID" value="EFJ48111.1"/>
    <property type="molecule type" value="Genomic_DNA"/>
</dbReference>
<dbReference type="Gene3D" id="2.130.10.10">
    <property type="entry name" value="YVTN repeat-like/Quinoprotein amine dehydrogenase"/>
    <property type="match status" value="1"/>
</dbReference>
<sequence>MVRQVEFHPVLPWIVSATKSDNVSVWDWRTRQVVWEAQLGSGTDGDLCAEAELACVHVRDPAFTPNPSLMHPIPSGPKKEPTGHVRDVRFLDCDVAQVQLTWQHTSSSGCGTPGPRAEEIRALRGQRLLVIACENKVIVVDLASRRVLELGKGVFEGKTPTSLAFLFRAGRAASGHAGFTYGGGTSGGGGGSMGLLESPVLAVGCSDGIVRCVQLFPIKQPVARLISAHKTAVVAMAVLGMLGQRHETLAVGHAGGRVVLFEPLSGTRAGGSSGGGAGLGAAGGGGAATSSPGSGGGASASMADGVSPRAEYRAHEREMLPGSLVLVPVNEDPEDRHFRLFSAGSDNRVCGLDLAVLRSASPSSPSLELVRTKVEGAALTCLAHWPRGFTSNGVYSLLMGTEGGSLLLAHPGGGEPRRAVDLAGLIPAGTVLCVTAATLPNHDLVDFTPNQVMGKLQVASGTPVSRPLVTVSHDGGYVAVAWPGARKYAVYQQGASAWKEVAQGTGSSVAWHSGRDVFAALEETLPAALSAAAAGAAVSPGKHHKDPRKAEKQAAAAAAAAEAAARAAADSAAVRVKEFYGGGTPMGMGVSLDLRGDTPSFVQGGPLLAVTVRRGLQSEAADLAPAGSFTPALLLFDWSTGRRAGPELPEPLHLSWDPARTMLALAYPSQLLIIRARPIFQVAASLPVCGAESLEWSARQLFIATPSHILCALVSPNPPNLPPSSPATALVAAAATSAGGTAAAAAAAATSPSARLITLAAPGVSAAIAGGAGSGGLALEGLLPPPAVRPPGPLVLLGPRDGCLWMVGVLGQPMALGLSHPGLRCFSMVAAGDLHGAVSLASRALVPELHDQLAGLMVEMDGLGGAAAAANLPGITLHMELRLRAALRHWQQAVEAAEALLLGYTRRPAAGLFRSVVAAAAFGSGGVGVGGPQLGEEFVDLSMAEGGAPAHAPAHPEDLDWTQPLRAAASSAKAAATAVVAARRPGGGGSGGVGTTGSSPGAALVLGLMEDLQRAAQYDVVRHLVKPLLVHAVYLGGDQLRTLAGIMAQVGMKTDLPSLLHSVAAGADSSNREAAALLAAMLSGHTALVQDSLRDDGAQPLAALQARVYGLSSTADSMAAWRRQLAAAAPPGAAAALGRLDVSDPVAAPDMHNTAPPSAMGHKPPRAEGGIRDIGSAFQ</sequence>
<dbReference type="KEGG" id="vcn:VOLCADRAFT_91352"/>
<accession>D8TWU7</accession>
<feature type="compositionally biased region" description="Gly residues" evidence="2">
    <location>
        <begin position="272"/>
        <end position="298"/>
    </location>
</feature>
<dbReference type="InterPro" id="IPR001680">
    <property type="entry name" value="WD40_rpt"/>
</dbReference>
<dbReference type="GeneID" id="9618143"/>
<dbReference type="OrthoDB" id="509637at2759"/>
<dbReference type="Proteomes" id="UP000001058">
    <property type="component" value="Unassembled WGS sequence"/>
</dbReference>
<dbReference type="SUPFAM" id="SSF50978">
    <property type="entry name" value="WD40 repeat-like"/>
    <property type="match status" value="1"/>
</dbReference>
<evidence type="ECO:0000256" key="2">
    <source>
        <dbReference type="SAM" id="MobiDB-lite"/>
    </source>
</evidence>
<proteinExistence type="predicted"/>
<dbReference type="RefSeq" id="XP_002950796.1">
    <property type="nucleotide sequence ID" value="XM_002950750.1"/>
</dbReference>
<keyword evidence="1" id="KW-0853">WD repeat</keyword>
<keyword evidence="4" id="KW-1185">Reference proteome</keyword>
<reference evidence="3 4" key="1">
    <citation type="journal article" date="2010" name="Science">
        <title>Genomic analysis of organismal complexity in the multicellular green alga Volvox carteri.</title>
        <authorList>
            <person name="Prochnik S.E."/>
            <person name="Umen J."/>
            <person name="Nedelcu A.M."/>
            <person name="Hallmann A."/>
            <person name="Miller S.M."/>
            <person name="Nishii I."/>
            <person name="Ferris P."/>
            <person name="Kuo A."/>
            <person name="Mitros T."/>
            <person name="Fritz-Laylin L.K."/>
            <person name="Hellsten U."/>
            <person name="Chapman J."/>
            <person name="Simakov O."/>
            <person name="Rensing S.A."/>
            <person name="Terry A."/>
            <person name="Pangilinan J."/>
            <person name="Kapitonov V."/>
            <person name="Jurka J."/>
            <person name="Salamov A."/>
            <person name="Shapiro H."/>
            <person name="Schmutz J."/>
            <person name="Grimwood J."/>
            <person name="Lindquist E."/>
            <person name="Lucas S."/>
            <person name="Grigoriev I.V."/>
            <person name="Schmitt R."/>
            <person name="Kirk D."/>
            <person name="Rokhsar D.S."/>
        </authorList>
    </citation>
    <scope>NUCLEOTIDE SEQUENCE [LARGE SCALE GENOMIC DNA]</scope>
    <source>
        <strain evidence="4">f. Nagariensis / Eve</strain>
    </source>
</reference>
<dbReference type="eggNOG" id="ENOG502QTTC">
    <property type="taxonomic scope" value="Eukaryota"/>
</dbReference>
<dbReference type="PANTHER" id="PTHR45521">
    <property type="entry name" value="TSET COMPLEX MEMBER TSTF"/>
    <property type="match status" value="1"/>
</dbReference>
<dbReference type="AlphaFoldDB" id="D8TWU7"/>
<dbReference type="InParanoid" id="D8TWU7"/>
<feature type="region of interest" description="Disordered" evidence="2">
    <location>
        <begin position="272"/>
        <end position="304"/>
    </location>
</feature>
<dbReference type="FunCoup" id="D8TWU7">
    <property type="interactions" value="610"/>
</dbReference>
<feature type="region of interest" description="Disordered" evidence="2">
    <location>
        <begin position="1151"/>
        <end position="1179"/>
    </location>
</feature>
<dbReference type="PANTHER" id="PTHR45521:SF2">
    <property type="entry name" value="TRANSDUCIN_WD40 REPEAT-LIKE SUPERFAMILY PROTEIN"/>
    <property type="match status" value="1"/>
</dbReference>
<dbReference type="InterPro" id="IPR015943">
    <property type="entry name" value="WD40/YVTN_repeat-like_dom_sf"/>
</dbReference>
<dbReference type="InterPro" id="IPR053290">
    <property type="entry name" value="TSET_complex_member"/>
</dbReference>
<evidence type="ECO:0000313" key="4">
    <source>
        <dbReference type="Proteomes" id="UP000001058"/>
    </source>
</evidence>
<evidence type="ECO:0000256" key="1">
    <source>
        <dbReference type="PROSITE-ProRule" id="PRU00221"/>
    </source>
</evidence>
<dbReference type="InterPro" id="IPR036322">
    <property type="entry name" value="WD40_repeat_dom_sf"/>
</dbReference>
<evidence type="ECO:0000313" key="3">
    <source>
        <dbReference type="EMBL" id="EFJ48111.1"/>
    </source>
</evidence>
<gene>
    <name evidence="3" type="ORF">VOLCADRAFT_91352</name>
</gene>